<reference evidence="13 14" key="1">
    <citation type="submission" date="2019-03" db="EMBL/GenBank/DDBJ databases">
        <title>Genomic Encyclopedia of Type Strains, Phase IV (KMG-IV): sequencing the most valuable type-strain genomes for metagenomic binning, comparative biology and taxonomic classification.</title>
        <authorList>
            <person name="Goeker M."/>
        </authorList>
    </citation>
    <scope>NUCLEOTIDE SEQUENCE [LARGE SCALE GENOMIC DNA]</scope>
    <source>
        <strain evidence="13 14">DSM 26377</strain>
    </source>
</reference>
<sequence>MGEMFKMGGYEVYVWGSVLLGVAVYAWNLVAPSLQRRAVLARLAEGDEESSGDAS</sequence>
<keyword evidence="7 12" id="KW-0997">Cell inner membrane</keyword>
<organism evidence="13 14">
    <name type="scientific">Panacagrimonas perspica</name>
    <dbReference type="NCBI Taxonomy" id="381431"/>
    <lineage>
        <taxon>Bacteria</taxon>
        <taxon>Pseudomonadati</taxon>
        <taxon>Pseudomonadota</taxon>
        <taxon>Gammaproteobacteria</taxon>
        <taxon>Nevskiales</taxon>
        <taxon>Nevskiaceae</taxon>
        <taxon>Panacagrimonas</taxon>
    </lineage>
</organism>
<evidence type="ECO:0000256" key="9">
    <source>
        <dbReference type="ARBA" id="ARBA00022748"/>
    </source>
</evidence>
<evidence type="ECO:0000256" key="2">
    <source>
        <dbReference type="ARBA" id="ARBA00004377"/>
    </source>
</evidence>
<dbReference type="AlphaFoldDB" id="A0A4R7PEH8"/>
<name>A0A4R7PEH8_9GAMM</name>
<comment type="similarity">
    <text evidence="3 12">Belongs to the CcmD/CycX/HelD family.</text>
</comment>
<dbReference type="Proteomes" id="UP000295341">
    <property type="component" value="Unassembled WGS sequence"/>
</dbReference>
<feature type="transmembrane region" description="Helical" evidence="12">
    <location>
        <begin position="12"/>
        <end position="30"/>
    </location>
</feature>
<dbReference type="InterPro" id="IPR007078">
    <property type="entry name" value="Haem_export_protD_CcmD"/>
</dbReference>
<proteinExistence type="inferred from homology"/>
<gene>
    <name evidence="13" type="ORF">DFR24_1376</name>
</gene>
<comment type="caution">
    <text evidence="13">The sequence shown here is derived from an EMBL/GenBank/DDBJ whole genome shotgun (WGS) entry which is preliminary data.</text>
</comment>
<evidence type="ECO:0000256" key="6">
    <source>
        <dbReference type="ARBA" id="ARBA00022475"/>
    </source>
</evidence>
<dbReference type="NCBIfam" id="TIGR03141">
    <property type="entry name" value="cytochro_ccmD"/>
    <property type="match status" value="1"/>
</dbReference>
<dbReference type="GO" id="GO:0005886">
    <property type="term" value="C:plasma membrane"/>
    <property type="evidence" value="ECO:0007669"/>
    <property type="project" value="UniProtKB-SubCell"/>
</dbReference>
<keyword evidence="8 12" id="KW-0812">Transmembrane</keyword>
<keyword evidence="10 12" id="KW-1133">Transmembrane helix</keyword>
<protein>
    <recommendedName>
        <fullName evidence="4 12">Heme exporter protein D</fullName>
    </recommendedName>
</protein>
<comment type="subcellular location">
    <subcellularLocation>
        <location evidence="2 12">Cell inner membrane</location>
        <topology evidence="2 12">Single-pass membrane protein</topology>
    </subcellularLocation>
</comment>
<evidence type="ECO:0000256" key="4">
    <source>
        <dbReference type="ARBA" id="ARBA00016461"/>
    </source>
</evidence>
<dbReference type="GO" id="GO:0017004">
    <property type="term" value="P:cytochrome complex assembly"/>
    <property type="evidence" value="ECO:0007669"/>
    <property type="project" value="UniProtKB-KW"/>
</dbReference>
<keyword evidence="9 12" id="KW-0201">Cytochrome c-type biogenesis</keyword>
<evidence type="ECO:0000256" key="1">
    <source>
        <dbReference type="ARBA" id="ARBA00002442"/>
    </source>
</evidence>
<keyword evidence="14" id="KW-1185">Reference proteome</keyword>
<keyword evidence="6 12" id="KW-1003">Cell membrane</keyword>
<keyword evidence="5 12" id="KW-0813">Transport</keyword>
<evidence type="ECO:0000313" key="13">
    <source>
        <dbReference type="EMBL" id="TDU31991.1"/>
    </source>
</evidence>
<keyword evidence="11 12" id="KW-0472">Membrane</keyword>
<accession>A0A4R7PEH8</accession>
<evidence type="ECO:0000256" key="8">
    <source>
        <dbReference type="ARBA" id="ARBA00022692"/>
    </source>
</evidence>
<evidence type="ECO:0000256" key="12">
    <source>
        <dbReference type="RuleBase" id="RU363101"/>
    </source>
</evidence>
<dbReference type="Pfam" id="PF04995">
    <property type="entry name" value="CcmD"/>
    <property type="match status" value="1"/>
</dbReference>
<dbReference type="RefSeq" id="WP_246051617.1">
    <property type="nucleotide sequence ID" value="NZ_MWIN01000004.1"/>
</dbReference>
<evidence type="ECO:0000256" key="5">
    <source>
        <dbReference type="ARBA" id="ARBA00022448"/>
    </source>
</evidence>
<comment type="function">
    <text evidence="1 12">Required for the export of heme to the periplasm for the biogenesis of c-type cytochromes.</text>
</comment>
<dbReference type="GO" id="GO:0015886">
    <property type="term" value="P:heme transport"/>
    <property type="evidence" value="ECO:0007669"/>
    <property type="project" value="InterPro"/>
</dbReference>
<dbReference type="EMBL" id="SOBT01000008">
    <property type="protein sequence ID" value="TDU31991.1"/>
    <property type="molecule type" value="Genomic_DNA"/>
</dbReference>
<evidence type="ECO:0000256" key="10">
    <source>
        <dbReference type="ARBA" id="ARBA00022989"/>
    </source>
</evidence>
<evidence type="ECO:0000256" key="7">
    <source>
        <dbReference type="ARBA" id="ARBA00022519"/>
    </source>
</evidence>
<evidence type="ECO:0000256" key="3">
    <source>
        <dbReference type="ARBA" id="ARBA00008741"/>
    </source>
</evidence>
<evidence type="ECO:0000256" key="11">
    <source>
        <dbReference type="ARBA" id="ARBA00023136"/>
    </source>
</evidence>
<evidence type="ECO:0000313" key="14">
    <source>
        <dbReference type="Proteomes" id="UP000295341"/>
    </source>
</evidence>